<dbReference type="AlphaFoldDB" id="A0A6C0J001"/>
<sequence length="125" mass="15080">MNKRTNEIENETIKKQKTNDDKDFVKDGLSTEDIKKTVKAIRFTIEYSKVKDNALIDKLKKEYEFFSTRYPMLFDMAVRFDNFDYDSFDYMIKMREKIINNNLSVKEASEKVGKEWFDKYKPNKK</sequence>
<dbReference type="EMBL" id="MN740299">
    <property type="protein sequence ID" value="QHT98974.1"/>
    <property type="molecule type" value="Genomic_DNA"/>
</dbReference>
<protein>
    <submittedName>
        <fullName evidence="1">Uncharacterized protein</fullName>
    </submittedName>
</protein>
<organism evidence="1">
    <name type="scientific">viral metagenome</name>
    <dbReference type="NCBI Taxonomy" id="1070528"/>
    <lineage>
        <taxon>unclassified sequences</taxon>
        <taxon>metagenomes</taxon>
        <taxon>organismal metagenomes</taxon>
    </lineage>
</organism>
<accession>A0A6C0J001</accession>
<evidence type="ECO:0000313" key="1">
    <source>
        <dbReference type="EMBL" id="QHT98974.1"/>
    </source>
</evidence>
<reference evidence="1" key="1">
    <citation type="journal article" date="2020" name="Nature">
        <title>Giant virus diversity and host interactions through global metagenomics.</title>
        <authorList>
            <person name="Schulz F."/>
            <person name="Roux S."/>
            <person name="Paez-Espino D."/>
            <person name="Jungbluth S."/>
            <person name="Walsh D.A."/>
            <person name="Denef V.J."/>
            <person name="McMahon K.D."/>
            <person name="Konstantinidis K.T."/>
            <person name="Eloe-Fadrosh E.A."/>
            <person name="Kyrpides N.C."/>
            <person name="Woyke T."/>
        </authorList>
    </citation>
    <scope>NUCLEOTIDE SEQUENCE</scope>
    <source>
        <strain evidence="1">GVMAG-M-3300025695-21</strain>
    </source>
</reference>
<name>A0A6C0J001_9ZZZZ</name>
<proteinExistence type="predicted"/>